<dbReference type="InterPro" id="IPR021318">
    <property type="entry name" value="DUF2919"/>
</dbReference>
<dbReference type="OrthoDB" id="6314776at2"/>
<keyword evidence="1" id="KW-0812">Transmembrane</keyword>
<sequence>MGKAVYSPEDYDVHGVLRLPWTFWLVLILLAKTWLLFVAAGASRQQGEELLMLFYPDRGLFWLGMLLGLPAALGFILSGYRQRWPRVWQGWRWVLIASVLAQIALQGMLIRQAGSDLPWMTGAFLLLDIAALAYLLLNARLIDSFRHFLPDQDSNQV</sequence>
<feature type="transmembrane region" description="Helical" evidence="1">
    <location>
        <begin position="60"/>
        <end position="80"/>
    </location>
</feature>
<evidence type="ECO:0008006" key="4">
    <source>
        <dbReference type="Google" id="ProtNLM"/>
    </source>
</evidence>
<protein>
    <recommendedName>
        <fullName evidence="4">DUF2919 family protein</fullName>
    </recommendedName>
</protein>
<organism evidence="2 3">
    <name type="scientific">Enterobacillus tribolii</name>
    <dbReference type="NCBI Taxonomy" id="1487935"/>
    <lineage>
        <taxon>Bacteria</taxon>
        <taxon>Pseudomonadati</taxon>
        <taxon>Pseudomonadota</taxon>
        <taxon>Gammaproteobacteria</taxon>
        <taxon>Enterobacterales</taxon>
        <taxon>Hafniaceae</taxon>
        <taxon>Enterobacillus</taxon>
    </lineage>
</organism>
<dbReference type="AlphaFoldDB" id="A0A370QRT0"/>
<evidence type="ECO:0000256" key="1">
    <source>
        <dbReference type="SAM" id="Phobius"/>
    </source>
</evidence>
<reference evidence="2 3" key="1">
    <citation type="submission" date="2018-07" db="EMBL/GenBank/DDBJ databases">
        <title>Genomic Encyclopedia of Type Strains, Phase IV (KMG-IV): sequencing the most valuable type-strain genomes for metagenomic binning, comparative biology and taxonomic classification.</title>
        <authorList>
            <person name="Goeker M."/>
        </authorList>
    </citation>
    <scope>NUCLEOTIDE SEQUENCE [LARGE SCALE GENOMIC DNA]</scope>
    <source>
        <strain evidence="2 3">DSM 103736</strain>
    </source>
</reference>
<feature type="transmembrane region" description="Helical" evidence="1">
    <location>
        <begin position="117"/>
        <end position="137"/>
    </location>
</feature>
<feature type="transmembrane region" description="Helical" evidence="1">
    <location>
        <begin position="21"/>
        <end position="40"/>
    </location>
</feature>
<dbReference type="Proteomes" id="UP000254848">
    <property type="component" value="Unassembled WGS sequence"/>
</dbReference>
<feature type="transmembrane region" description="Helical" evidence="1">
    <location>
        <begin position="92"/>
        <end position="111"/>
    </location>
</feature>
<proteinExistence type="predicted"/>
<evidence type="ECO:0000313" key="3">
    <source>
        <dbReference type="Proteomes" id="UP000254848"/>
    </source>
</evidence>
<dbReference type="EMBL" id="QRAP01000004">
    <property type="protein sequence ID" value="RDK91968.1"/>
    <property type="molecule type" value="Genomic_DNA"/>
</dbReference>
<keyword evidence="1" id="KW-1133">Transmembrane helix</keyword>
<keyword evidence="1" id="KW-0472">Membrane</keyword>
<name>A0A370QRT0_9GAMM</name>
<accession>A0A370QRT0</accession>
<dbReference type="RefSeq" id="WP_115458301.1">
    <property type="nucleotide sequence ID" value="NZ_QRAP01000004.1"/>
</dbReference>
<keyword evidence="3" id="KW-1185">Reference proteome</keyword>
<gene>
    <name evidence="2" type="ORF">C8D90_104120</name>
</gene>
<evidence type="ECO:0000313" key="2">
    <source>
        <dbReference type="EMBL" id="RDK91968.1"/>
    </source>
</evidence>
<dbReference type="Pfam" id="PF11143">
    <property type="entry name" value="DUF2919"/>
    <property type="match status" value="1"/>
</dbReference>
<comment type="caution">
    <text evidence="2">The sequence shown here is derived from an EMBL/GenBank/DDBJ whole genome shotgun (WGS) entry which is preliminary data.</text>
</comment>